<gene>
    <name evidence="2" type="ORF">N7509_008424</name>
</gene>
<comment type="caution">
    <text evidence="2">The sequence shown here is derived from an EMBL/GenBank/DDBJ whole genome shotgun (WGS) entry which is preliminary data.</text>
</comment>
<reference evidence="2" key="2">
    <citation type="journal article" date="2023" name="IMA Fungus">
        <title>Comparative genomic study of the Penicillium genus elucidates a diverse pangenome and 15 lateral gene transfer events.</title>
        <authorList>
            <person name="Petersen C."/>
            <person name="Sorensen T."/>
            <person name="Nielsen M.R."/>
            <person name="Sondergaard T.E."/>
            <person name="Sorensen J.L."/>
            <person name="Fitzpatrick D.A."/>
            <person name="Frisvad J.C."/>
            <person name="Nielsen K.L."/>
        </authorList>
    </citation>
    <scope>NUCLEOTIDE SEQUENCE</scope>
    <source>
        <strain evidence="2">IBT 29677</strain>
    </source>
</reference>
<dbReference type="EMBL" id="JAPZBU010000009">
    <property type="protein sequence ID" value="KAJ5385883.1"/>
    <property type="molecule type" value="Genomic_DNA"/>
</dbReference>
<proteinExistence type="predicted"/>
<evidence type="ECO:0000259" key="1">
    <source>
        <dbReference type="Pfam" id="PF13193"/>
    </source>
</evidence>
<dbReference type="InterPro" id="IPR045851">
    <property type="entry name" value="AMP-bd_C_sf"/>
</dbReference>
<dbReference type="PANTHER" id="PTHR24095">
    <property type="entry name" value="ACETYL-COENZYME A SYNTHETASE"/>
    <property type="match status" value="1"/>
</dbReference>
<dbReference type="SUPFAM" id="SSF56801">
    <property type="entry name" value="Acetyl-CoA synthetase-like"/>
    <property type="match status" value="1"/>
</dbReference>
<name>A0A9W9VMI7_9EURO</name>
<organism evidence="2 3">
    <name type="scientific">Penicillium cosmopolitanum</name>
    <dbReference type="NCBI Taxonomy" id="1131564"/>
    <lineage>
        <taxon>Eukaryota</taxon>
        <taxon>Fungi</taxon>
        <taxon>Dikarya</taxon>
        <taxon>Ascomycota</taxon>
        <taxon>Pezizomycotina</taxon>
        <taxon>Eurotiomycetes</taxon>
        <taxon>Eurotiomycetidae</taxon>
        <taxon>Eurotiales</taxon>
        <taxon>Aspergillaceae</taxon>
        <taxon>Penicillium</taxon>
    </lineage>
</organism>
<dbReference type="GO" id="GO:0005829">
    <property type="term" value="C:cytosol"/>
    <property type="evidence" value="ECO:0007669"/>
    <property type="project" value="TreeGrafter"/>
</dbReference>
<keyword evidence="3" id="KW-1185">Reference proteome</keyword>
<dbReference type="RefSeq" id="XP_056483681.1">
    <property type="nucleotide sequence ID" value="XM_056633061.1"/>
</dbReference>
<dbReference type="Proteomes" id="UP001147747">
    <property type="component" value="Unassembled WGS sequence"/>
</dbReference>
<dbReference type="PANTHER" id="PTHR24095:SF14">
    <property type="entry name" value="ACETYL-COENZYME A SYNTHETASE 1"/>
    <property type="match status" value="1"/>
</dbReference>
<sequence>MTRPADVFAVPTTWHARHPTVHHLQGMVDYHALYKESIKNPSAFWARRPRDVLTFIQDFHTTHIGSLRTAEPPTPQDIENALVMKLRTTIGPFAAPKRILIVKDLPKTRSGKIVRRILRKALAGETEFGDVSTLADVSVLGEILKVIAEARA</sequence>
<protein>
    <submittedName>
        <fullName evidence="2">Acetyl-coenzyme A synthetase</fullName>
    </submittedName>
</protein>
<dbReference type="GO" id="GO:0006085">
    <property type="term" value="P:acetyl-CoA biosynthetic process"/>
    <property type="evidence" value="ECO:0007669"/>
    <property type="project" value="TreeGrafter"/>
</dbReference>
<dbReference type="GO" id="GO:0003987">
    <property type="term" value="F:acetate-CoA ligase activity"/>
    <property type="evidence" value="ECO:0007669"/>
    <property type="project" value="TreeGrafter"/>
</dbReference>
<dbReference type="GeneID" id="81372041"/>
<evidence type="ECO:0000313" key="2">
    <source>
        <dbReference type="EMBL" id="KAJ5385883.1"/>
    </source>
</evidence>
<reference evidence="2" key="1">
    <citation type="submission" date="2022-12" db="EMBL/GenBank/DDBJ databases">
        <authorList>
            <person name="Petersen C."/>
        </authorList>
    </citation>
    <scope>NUCLEOTIDE SEQUENCE</scope>
    <source>
        <strain evidence="2">IBT 29677</strain>
    </source>
</reference>
<accession>A0A9W9VMI7</accession>
<dbReference type="Pfam" id="PF13193">
    <property type="entry name" value="AMP-binding_C"/>
    <property type="match status" value="1"/>
</dbReference>
<dbReference type="InterPro" id="IPR025110">
    <property type="entry name" value="AMP-bd_C"/>
</dbReference>
<feature type="domain" description="AMP-binding enzyme C-terminal" evidence="1">
    <location>
        <begin position="76"/>
        <end position="112"/>
    </location>
</feature>
<dbReference type="OrthoDB" id="1882297at2759"/>
<dbReference type="Gene3D" id="3.30.300.30">
    <property type="match status" value="1"/>
</dbReference>
<evidence type="ECO:0000313" key="3">
    <source>
        <dbReference type="Proteomes" id="UP001147747"/>
    </source>
</evidence>
<dbReference type="AlphaFoldDB" id="A0A9W9VMI7"/>